<dbReference type="InterPro" id="IPR007848">
    <property type="entry name" value="Small_mtfrase_dom"/>
</dbReference>
<gene>
    <name evidence="7" type="ORF">BP422_11855</name>
</gene>
<evidence type="ECO:0000256" key="3">
    <source>
        <dbReference type="ARBA" id="ARBA00022679"/>
    </source>
</evidence>
<evidence type="ECO:0000313" key="7">
    <source>
        <dbReference type="EMBL" id="ASJ54178.1"/>
    </source>
</evidence>
<organism evidence="7 8">
    <name type="scientific">Brevibacillus formosus</name>
    <dbReference type="NCBI Taxonomy" id="54913"/>
    <lineage>
        <taxon>Bacteria</taxon>
        <taxon>Bacillati</taxon>
        <taxon>Bacillota</taxon>
        <taxon>Bacilli</taxon>
        <taxon>Bacillales</taxon>
        <taxon>Paenibacillaceae</taxon>
        <taxon>Brevibacillus</taxon>
    </lineage>
</organism>
<dbReference type="GO" id="GO:0102559">
    <property type="term" value="F:peptide chain release factor N(5)-glutamine methyltransferase activity"/>
    <property type="evidence" value="ECO:0007669"/>
    <property type="project" value="UniProtKB-EC"/>
</dbReference>
<dbReference type="KEGG" id="bfm:BP422_11855"/>
<accession>A0A220MGM5</accession>
<dbReference type="NCBIfam" id="TIGR00536">
    <property type="entry name" value="hemK_fam"/>
    <property type="match status" value="1"/>
</dbReference>
<evidence type="ECO:0000259" key="6">
    <source>
        <dbReference type="Pfam" id="PF05175"/>
    </source>
</evidence>
<reference evidence="7 8" key="1">
    <citation type="submission" date="2016-11" db="EMBL/GenBank/DDBJ databases">
        <authorList>
            <person name="Jaros S."/>
            <person name="Januszkiewicz K."/>
            <person name="Wedrychowicz H."/>
        </authorList>
    </citation>
    <scope>NUCLEOTIDE SEQUENCE [LARGE SCALE GENOMIC DNA]</scope>
    <source>
        <strain evidence="7 8">NF2</strain>
    </source>
</reference>
<dbReference type="Pfam" id="PF05175">
    <property type="entry name" value="MTS"/>
    <property type="match status" value="1"/>
</dbReference>
<evidence type="ECO:0000256" key="1">
    <source>
        <dbReference type="ARBA" id="ARBA00012771"/>
    </source>
</evidence>
<dbReference type="Gene3D" id="3.40.50.150">
    <property type="entry name" value="Vaccinia Virus protein VP39"/>
    <property type="match status" value="1"/>
</dbReference>
<dbReference type="NCBIfam" id="TIGR03704">
    <property type="entry name" value="PrmC_rel_meth"/>
    <property type="match status" value="1"/>
</dbReference>
<evidence type="ECO:0000256" key="2">
    <source>
        <dbReference type="ARBA" id="ARBA00022603"/>
    </source>
</evidence>
<keyword evidence="2 7" id="KW-0489">Methyltransferase</keyword>
<feature type="domain" description="Methyltransferase small" evidence="6">
    <location>
        <begin position="83"/>
        <end position="196"/>
    </location>
</feature>
<sequence length="265" mass="28717">MNDNEIHGDQFFSVIVTKLQEAGCVFAEDEARLLIASAATTTELSDMVELRTSGMPLEHIIGWAELCGLRIIVDKGVFVPRQRTAFLVRQAATFVRQKSIVLDLCCGSGAVGAVLAHLEQIELYATDIDPASVQCTHRNITAAGGRVYEGDLFEPLPKILKGRVNVIVANAPYVPTKAIEFLPPEARIHEARIALDGGTDGLDVQRRVVATAPLWLAPGGHLLVETSERQTPQTVAIFNRCGLITRVTRSDELDATVVIGTKPTP</sequence>
<dbReference type="GO" id="GO:0032259">
    <property type="term" value="P:methylation"/>
    <property type="evidence" value="ECO:0007669"/>
    <property type="project" value="UniProtKB-KW"/>
</dbReference>
<protein>
    <recommendedName>
        <fullName evidence="1">peptide chain release factor N(5)-glutamine methyltransferase</fullName>
        <ecNumber evidence="1">2.1.1.297</ecNumber>
    </recommendedName>
</protein>
<keyword evidence="4" id="KW-0949">S-adenosyl-L-methionine</keyword>
<dbReference type="CDD" id="cd02440">
    <property type="entry name" value="AdoMet_MTases"/>
    <property type="match status" value="1"/>
</dbReference>
<evidence type="ECO:0000313" key="8">
    <source>
        <dbReference type="Proteomes" id="UP000197781"/>
    </source>
</evidence>
<dbReference type="Proteomes" id="UP000197781">
    <property type="component" value="Chromosome"/>
</dbReference>
<comment type="catalytic activity">
    <reaction evidence="5">
        <text>L-glutaminyl-[peptide chain release factor] + S-adenosyl-L-methionine = N(5)-methyl-L-glutaminyl-[peptide chain release factor] + S-adenosyl-L-homocysteine + H(+)</text>
        <dbReference type="Rhea" id="RHEA:42896"/>
        <dbReference type="Rhea" id="RHEA-COMP:10271"/>
        <dbReference type="Rhea" id="RHEA-COMP:10272"/>
        <dbReference type="ChEBI" id="CHEBI:15378"/>
        <dbReference type="ChEBI" id="CHEBI:30011"/>
        <dbReference type="ChEBI" id="CHEBI:57856"/>
        <dbReference type="ChEBI" id="CHEBI:59789"/>
        <dbReference type="ChEBI" id="CHEBI:61891"/>
        <dbReference type="EC" id="2.1.1.297"/>
    </reaction>
</comment>
<dbReference type="AlphaFoldDB" id="A0A220MGM5"/>
<keyword evidence="3" id="KW-0808">Transferase</keyword>
<dbReference type="PANTHER" id="PTHR18895">
    <property type="entry name" value="HEMK METHYLTRANSFERASE"/>
    <property type="match status" value="1"/>
</dbReference>
<name>A0A220MGM5_9BACL</name>
<dbReference type="InterPro" id="IPR029063">
    <property type="entry name" value="SAM-dependent_MTases_sf"/>
</dbReference>
<dbReference type="EMBL" id="CP018145">
    <property type="protein sequence ID" value="ASJ54178.1"/>
    <property type="molecule type" value="Genomic_DNA"/>
</dbReference>
<dbReference type="RefSeq" id="WP_088907961.1">
    <property type="nucleotide sequence ID" value="NZ_CP018145.1"/>
</dbReference>
<evidence type="ECO:0000256" key="5">
    <source>
        <dbReference type="ARBA" id="ARBA00048391"/>
    </source>
</evidence>
<dbReference type="InterPro" id="IPR022446">
    <property type="entry name" value="MeTrfrase_put"/>
</dbReference>
<dbReference type="SUPFAM" id="SSF53335">
    <property type="entry name" value="S-adenosyl-L-methionine-dependent methyltransferases"/>
    <property type="match status" value="1"/>
</dbReference>
<proteinExistence type="predicted"/>
<dbReference type="InterPro" id="IPR050320">
    <property type="entry name" value="N5-glutamine_MTase"/>
</dbReference>
<dbReference type="PANTHER" id="PTHR18895:SF74">
    <property type="entry name" value="MTRF1L RELEASE FACTOR GLUTAMINE METHYLTRANSFERASE"/>
    <property type="match status" value="1"/>
</dbReference>
<dbReference type="EC" id="2.1.1.297" evidence="1"/>
<dbReference type="InterPro" id="IPR004556">
    <property type="entry name" value="HemK-like"/>
</dbReference>
<evidence type="ECO:0000256" key="4">
    <source>
        <dbReference type="ARBA" id="ARBA00022691"/>
    </source>
</evidence>